<dbReference type="InterPro" id="IPR017900">
    <property type="entry name" value="4Fe4S_Fe_S_CS"/>
</dbReference>
<evidence type="ECO:0000256" key="1">
    <source>
        <dbReference type="ARBA" id="ARBA00001966"/>
    </source>
</evidence>
<sequence>MKKADYKKTGVVFNIQKFSVNDGPGIRTVVFFKGCPMHCRWCSNPESQLSEIQILWDQKKCIGCHHCIDVCPSKAISLIQDHIRVHAEKCIGCRQCVLECPGKALKSEGETKTVQEVLNVVLQDKDFYEESGGGITLSGGEFLSQPEFAAELLLASKENGLHTCCETTGFADPEIFNGVIKHLDYILFDMKHWNTAKHKEGTGVSNDLPLFNMKHAIQAGKEVLPRIPVIPGFNDSFEDAARLADTLLKAGADKCQLLPFHQFGENKYDLLGQAYDYHDIPSMHREDLQDYLQTMIDCGILAFF</sequence>
<dbReference type="InterPro" id="IPR013785">
    <property type="entry name" value="Aldolase_TIM"/>
</dbReference>
<proteinExistence type="inferred from homology"/>
<evidence type="ECO:0000256" key="5">
    <source>
        <dbReference type="ARBA" id="ARBA00022723"/>
    </source>
</evidence>
<feature type="domain" description="Radical SAM core" evidence="11">
    <location>
        <begin position="21"/>
        <end position="297"/>
    </location>
</feature>
<evidence type="ECO:0000256" key="4">
    <source>
        <dbReference type="ARBA" id="ARBA00022691"/>
    </source>
</evidence>
<comment type="catalytic activity">
    <reaction evidence="9">
        <text>glycyl-[protein] + reduced [flavodoxin] + S-adenosyl-L-methionine = glycin-2-yl radical-[protein] + semiquinone [flavodoxin] + 5'-deoxyadenosine + L-methionine + H(+)</text>
        <dbReference type="Rhea" id="RHEA:61976"/>
        <dbReference type="Rhea" id="RHEA-COMP:10622"/>
        <dbReference type="Rhea" id="RHEA-COMP:14480"/>
        <dbReference type="Rhea" id="RHEA-COMP:15993"/>
        <dbReference type="Rhea" id="RHEA-COMP:15994"/>
        <dbReference type="ChEBI" id="CHEBI:15378"/>
        <dbReference type="ChEBI" id="CHEBI:17319"/>
        <dbReference type="ChEBI" id="CHEBI:29947"/>
        <dbReference type="ChEBI" id="CHEBI:32722"/>
        <dbReference type="ChEBI" id="CHEBI:57618"/>
        <dbReference type="ChEBI" id="CHEBI:57844"/>
        <dbReference type="ChEBI" id="CHEBI:59789"/>
        <dbReference type="ChEBI" id="CHEBI:140311"/>
    </reaction>
</comment>
<dbReference type="AlphaFoldDB" id="A0A6N2TLX5"/>
<dbReference type="Pfam" id="PF04055">
    <property type="entry name" value="Radical_SAM"/>
    <property type="match status" value="1"/>
</dbReference>
<dbReference type="Gene3D" id="3.30.70.20">
    <property type="match status" value="1"/>
</dbReference>
<dbReference type="InterPro" id="IPR058240">
    <property type="entry name" value="rSAM_sf"/>
</dbReference>
<dbReference type="InterPro" id="IPR007197">
    <property type="entry name" value="rSAM"/>
</dbReference>
<dbReference type="PIRSF" id="PIRSF000371">
    <property type="entry name" value="PFL_act_enz"/>
    <property type="match status" value="1"/>
</dbReference>
<dbReference type="PROSITE" id="PS00198">
    <property type="entry name" value="4FE4S_FER_1"/>
    <property type="match status" value="2"/>
</dbReference>
<dbReference type="GO" id="GO:0051539">
    <property type="term" value="F:4 iron, 4 sulfur cluster binding"/>
    <property type="evidence" value="ECO:0007669"/>
    <property type="project" value="UniProtKB-KW"/>
</dbReference>
<comment type="similarity">
    <text evidence="2">Belongs to the organic radical-activating enzymes family.</text>
</comment>
<dbReference type="RefSeq" id="WP_006567105.1">
    <property type="nucleotide sequence ID" value="NZ_BAABZP010000001.1"/>
</dbReference>
<dbReference type="SFLD" id="SFLDS00029">
    <property type="entry name" value="Radical_SAM"/>
    <property type="match status" value="1"/>
</dbReference>
<dbReference type="SFLD" id="SFLDG01066">
    <property type="entry name" value="organic_radical-activating_enz"/>
    <property type="match status" value="1"/>
</dbReference>
<dbReference type="PROSITE" id="PS51918">
    <property type="entry name" value="RADICAL_SAM"/>
    <property type="match status" value="1"/>
</dbReference>
<reference evidence="12" key="1">
    <citation type="submission" date="2019-11" db="EMBL/GenBank/DDBJ databases">
        <authorList>
            <person name="Feng L."/>
        </authorList>
    </citation>
    <scope>NUCLEOTIDE SEQUENCE</scope>
    <source>
        <strain evidence="12">AcaccaeLFYP115</strain>
    </source>
</reference>
<keyword evidence="7" id="KW-0408">Iron</keyword>
<dbReference type="PANTHER" id="PTHR30352">
    <property type="entry name" value="PYRUVATE FORMATE-LYASE-ACTIVATING ENZYME"/>
    <property type="match status" value="1"/>
</dbReference>
<accession>A0A6N2TLX5</accession>
<evidence type="ECO:0000256" key="3">
    <source>
        <dbReference type="ARBA" id="ARBA00022485"/>
    </source>
</evidence>
<dbReference type="InterPro" id="IPR040074">
    <property type="entry name" value="BssD/PflA/YjjW"/>
</dbReference>
<evidence type="ECO:0000313" key="12">
    <source>
        <dbReference type="EMBL" id="VYT05051.1"/>
    </source>
</evidence>
<dbReference type="EC" id="1.97.1.-" evidence="12"/>
<evidence type="ECO:0000256" key="6">
    <source>
        <dbReference type="ARBA" id="ARBA00023002"/>
    </source>
</evidence>
<keyword evidence="3" id="KW-0004">4Fe-4S</keyword>
<dbReference type="PROSITE" id="PS01087">
    <property type="entry name" value="RADICAL_ACTIVATING"/>
    <property type="match status" value="1"/>
</dbReference>
<dbReference type="InterPro" id="IPR012839">
    <property type="entry name" value="Organic_radical_activase"/>
</dbReference>
<dbReference type="Gene3D" id="3.20.20.70">
    <property type="entry name" value="Aldolase class I"/>
    <property type="match status" value="1"/>
</dbReference>
<comment type="cofactor">
    <cofactor evidence="1">
        <name>[4Fe-4S] cluster</name>
        <dbReference type="ChEBI" id="CHEBI:49883"/>
    </cofactor>
</comment>
<dbReference type="InterPro" id="IPR001989">
    <property type="entry name" value="Radical_activat_CS"/>
</dbReference>
<evidence type="ECO:0000259" key="11">
    <source>
        <dbReference type="PROSITE" id="PS51918"/>
    </source>
</evidence>
<evidence type="ECO:0000256" key="8">
    <source>
        <dbReference type="ARBA" id="ARBA00023014"/>
    </source>
</evidence>
<evidence type="ECO:0000256" key="9">
    <source>
        <dbReference type="ARBA" id="ARBA00047365"/>
    </source>
</evidence>
<feature type="domain" description="4Fe-4S ferredoxin-type" evidence="10">
    <location>
        <begin position="82"/>
        <end position="110"/>
    </location>
</feature>
<dbReference type="NCBIfam" id="TIGR02494">
    <property type="entry name" value="PFLE_PFLC"/>
    <property type="match status" value="1"/>
</dbReference>
<evidence type="ECO:0000259" key="10">
    <source>
        <dbReference type="PROSITE" id="PS51379"/>
    </source>
</evidence>
<dbReference type="SUPFAM" id="SSF102114">
    <property type="entry name" value="Radical SAM enzymes"/>
    <property type="match status" value="1"/>
</dbReference>
<protein>
    <submittedName>
        <fullName evidence="12">4-hydroxyphenylacetate decarboxylase activating enzyme</fullName>
        <ecNumber evidence="12">1.97.1.-</ecNumber>
    </submittedName>
</protein>
<dbReference type="PANTHER" id="PTHR30352:SF4">
    <property type="entry name" value="PYRUVATE FORMATE-LYASE 2-ACTIVATING ENZYME"/>
    <property type="match status" value="1"/>
</dbReference>
<dbReference type="SUPFAM" id="SSF54862">
    <property type="entry name" value="4Fe-4S ferredoxins"/>
    <property type="match status" value="1"/>
</dbReference>
<dbReference type="InterPro" id="IPR017896">
    <property type="entry name" value="4Fe4S_Fe-S-bd"/>
</dbReference>
<dbReference type="PROSITE" id="PS51379">
    <property type="entry name" value="4FE4S_FER_2"/>
    <property type="match status" value="2"/>
</dbReference>
<dbReference type="SFLD" id="SFLDG01118">
    <property type="entry name" value="activating_enzymes__group_2"/>
    <property type="match status" value="1"/>
</dbReference>
<feature type="domain" description="4Fe-4S ferredoxin-type" evidence="10">
    <location>
        <begin position="52"/>
        <end position="81"/>
    </location>
</feature>
<gene>
    <name evidence="12" type="primary">csdA</name>
    <name evidence="12" type="ORF">ACLFYP115_01449</name>
</gene>
<dbReference type="GO" id="GO:0046872">
    <property type="term" value="F:metal ion binding"/>
    <property type="evidence" value="ECO:0007669"/>
    <property type="project" value="UniProtKB-KW"/>
</dbReference>
<evidence type="ECO:0000256" key="2">
    <source>
        <dbReference type="ARBA" id="ARBA00009777"/>
    </source>
</evidence>
<keyword evidence="8" id="KW-0411">Iron-sulfur</keyword>
<name>A0A6N2TLX5_9FIRM</name>
<keyword evidence="6 12" id="KW-0560">Oxidoreductase</keyword>
<dbReference type="CDD" id="cd01335">
    <property type="entry name" value="Radical_SAM"/>
    <property type="match status" value="1"/>
</dbReference>
<dbReference type="GO" id="GO:0016491">
    <property type="term" value="F:oxidoreductase activity"/>
    <property type="evidence" value="ECO:0007669"/>
    <property type="project" value="UniProtKB-KW"/>
</dbReference>
<keyword evidence="4" id="KW-0949">S-adenosyl-L-methionine</keyword>
<evidence type="ECO:0000256" key="7">
    <source>
        <dbReference type="ARBA" id="ARBA00023004"/>
    </source>
</evidence>
<dbReference type="Pfam" id="PF00037">
    <property type="entry name" value="Fer4"/>
    <property type="match status" value="2"/>
</dbReference>
<keyword evidence="5" id="KW-0479">Metal-binding</keyword>
<organism evidence="12">
    <name type="scientific">Anaerostipes caccae</name>
    <dbReference type="NCBI Taxonomy" id="105841"/>
    <lineage>
        <taxon>Bacteria</taxon>
        <taxon>Bacillati</taxon>
        <taxon>Bacillota</taxon>
        <taxon>Clostridia</taxon>
        <taxon>Lachnospirales</taxon>
        <taxon>Lachnospiraceae</taxon>
        <taxon>Anaerostipes</taxon>
    </lineage>
</organism>
<dbReference type="InterPro" id="IPR034457">
    <property type="entry name" value="Organic_radical-activating"/>
</dbReference>
<dbReference type="EMBL" id="CACRSQ010000003">
    <property type="protein sequence ID" value="VYT05051.1"/>
    <property type="molecule type" value="Genomic_DNA"/>
</dbReference>